<evidence type="ECO:0000313" key="7">
    <source>
        <dbReference type="EMBL" id="EGT51732.1"/>
    </source>
</evidence>
<dbReference type="InParanoid" id="G0PDI1"/>
<feature type="domain" description="GATA-type" evidence="6">
    <location>
        <begin position="235"/>
        <end position="289"/>
    </location>
</feature>
<accession>G0PDI1</accession>
<evidence type="ECO:0000259" key="6">
    <source>
        <dbReference type="PROSITE" id="PS50114"/>
    </source>
</evidence>
<keyword evidence="4" id="KW-0479">Metal-binding</keyword>
<keyword evidence="3" id="KW-0539">Nucleus</keyword>
<dbReference type="Gene3D" id="3.30.50.10">
    <property type="entry name" value="Erythroid Transcription Factor GATA-1, subunit A"/>
    <property type="match status" value="1"/>
</dbReference>
<dbReference type="InterPro" id="IPR000679">
    <property type="entry name" value="Znf_GATA"/>
</dbReference>
<feature type="compositionally biased region" description="Acidic residues" evidence="5">
    <location>
        <begin position="186"/>
        <end position="200"/>
    </location>
</feature>
<evidence type="ECO:0000313" key="8">
    <source>
        <dbReference type="Proteomes" id="UP000008068"/>
    </source>
</evidence>
<dbReference type="eggNOG" id="ENOG502QQ2D">
    <property type="taxonomic scope" value="Eukaryota"/>
</dbReference>
<keyword evidence="2" id="KW-0804">Transcription</keyword>
<protein>
    <recommendedName>
        <fullName evidence="6">GATA-type domain-containing protein</fullName>
    </recommendedName>
</protein>
<keyword evidence="8" id="KW-1185">Reference proteome</keyword>
<organism evidence="8">
    <name type="scientific">Caenorhabditis brenneri</name>
    <name type="common">Nematode worm</name>
    <dbReference type="NCBI Taxonomy" id="135651"/>
    <lineage>
        <taxon>Eukaryota</taxon>
        <taxon>Metazoa</taxon>
        <taxon>Ecdysozoa</taxon>
        <taxon>Nematoda</taxon>
        <taxon>Chromadorea</taxon>
        <taxon>Rhabditida</taxon>
        <taxon>Rhabditina</taxon>
        <taxon>Rhabditomorpha</taxon>
        <taxon>Rhabditoidea</taxon>
        <taxon>Rhabditidae</taxon>
        <taxon>Peloderinae</taxon>
        <taxon>Caenorhabditis</taxon>
    </lineage>
</organism>
<evidence type="ECO:0000256" key="1">
    <source>
        <dbReference type="ARBA" id="ARBA00023015"/>
    </source>
</evidence>
<dbReference type="PROSITE" id="PS50114">
    <property type="entry name" value="GATA_ZN_FINGER_2"/>
    <property type="match status" value="1"/>
</dbReference>
<feature type="compositionally biased region" description="Pro residues" evidence="5">
    <location>
        <begin position="213"/>
        <end position="226"/>
    </location>
</feature>
<feature type="compositionally biased region" description="Polar residues" evidence="5">
    <location>
        <begin position="135"/>
        <end position="150"/>
    </location>
</feature>
<dbReference type="SMART" id="SM00401">
    <property type="entry name" value="ZnF_GATA"/>
    <property type="match status" value="1"/>
</dbReference>
<name>G0PDI1_CAEBE</name>
<dbReference type="CDD" id="cd00202">
    <property type="entry name" value="ZnF_GATA"/>
    <property type="match status" value="1"/>
</dbReference>
<evidence type="ECO:0000256" key="3">
    <source>
        <dbReference type="ARBA" id="ARBA00023242"/>
    </source>
</evidence>
<proteinExistence type="predicted"/>
<dbReference type="Proteomes" id="UP000008068">
    <property type="component" value="Unassembled WGS sequence"/>
</dbReference>
<sequence length="410" mass="46362">MNDPYGYSQTGYYQNVENDEYAVLEHGYPKETVHQNSPENEMQYPGFSAAPYPEPYPDFNGYGYDQNWQGYQEGYPVQNQWAAQNPDWNSRVGHQMAQDNGYGYQQHWSPMEEGYQQNFQNGDAAAWVPMDPNMSHPNYGQVAQPTWPSSNGQNGNFNQQGPYIPQAPSTQPEAYKKPQELCLSEESSEDEEDDSSEDSDSGSGSDSESEPDAPTPPPPPPPPAPKKPVRPKPVRPEDRKCSNCGTKESNFWKNLTKIEEMECNSCYQYKKSYGKPRPEHLWSKEVVSRKTGAKTCKICKSPCQSRSNPPMCLPCKEADNQFKKPAKKPPKRQKETKTCTKCGATKTTEFHGRVCKDCANAEFLYRRNLKEKGVKLPPPRTLKEKTCATCGLADQPIKCFDRVTRIAKCT</sequence>
<feature type="region of interest" description="Disordered" evidence="5">
    <location>
        <begin position="129"/>
        <end position="242"/>
    </location>
</feature>
<keyword evidence="4" id="KW-0863">Zinc-finger</keyword>
<evidence type="ECO:0000256" key="5">
    <source>
        <dbReference type="SAM" id="MobiDB-lite"/>
    </source>
</evidence>
<keyword evidence="4" id="KW-0862">Zinc</keyword>
<gene>
    <name evidence="7" type="ORF">CAEBREN_25199</name>
</gene>
<dbReference type="EMBL" id="GL380275">
    <property type="protein sequence ID" value="EGT51732.1"/>
    <property type="molecule type" value="Genomic_DNA"/>
</dbReference>
<dbReference type="GO" id="GO:0008270">
    <property type="term" value="F:zinc ion binding"/>
    <property type="evidence" value="ECO:0007669"/>
    <property type="project" value="UniProtKB-KW"/>
</dbReference>
<evidence type="ECO:0000256" key="2">
    <source>
        <dbReference type="ARBA" id="ARBA00023163"/>
    </source>
</evidence>
<dbReference type="InterPro" id="IPR013088">
    <property type="entry name" value="Znf_NHR/GATA"/>
</dbReference>
<feature type="compositionally biased region" description="Low complexity" evidence="5">
    <location>
        <begin position="151"/>
        <end position="161"/>
    </location>
</feature>
<reference evidence="8" key="1">
    <citation type="submission" date="2011-07" db="EMBL/GenBank/DDBJ databases">
        <authorList>
            <consortium name="Caenorhabditis brenneri Sequencing and Analysis Consortium"/>
            <person name="Wilson R.K."/>
        </authorList>
    </citation>
    <scope>NUCLEOTIDE SEQUENCE [LARGE SCALE GENOMIC DNA]</scope>
    <source>
        <strain evidence="8">PB2801</strain>
    </source>
</reference>
<dbReference type="GO" id="GO:0043565">
    <property type="term" value="F:sequence-specific DNA binding"/>
    <property type="evidence" value="ECO:0007669"/>
    <property type="project" value="InterPro"/>
</dbReference>
<keyword evidence="1" id="KW-0805">Transcription regulation</keyword>
<dbReference type="STRING" id="135651.G0PDI1"/>
<dbReference type="AlphaFoldDB" id="G0PDI1"/>
<dbReference type="HOGENOM" id="CLU_615736_0_0_1"/>
<dbReference type="SUPFAM" id="SSF57716">
    <property type="entry name" value="Glucocorticoid receptor-like (DNA-binding domain)"/>
    <property type="match status" value="1"/>
</dbReference>
<dbReference type="GO" id="GO:0006355">
    <property type="term" value="P:regulation of DNA-templated transcription"/>
    <property type="evidence" value="ECO:0007669"/>
    <property type="project" value="InterPro"/>
</dbReference>
<evidence type="ECO:0000256" key="4">
    <source>
        <dbReference type="PROSITE-ProRule" id="PRU00094"/>
    </source>
</evidence>